<dbReference type="EMBL" id="CGIG01000001">
    <property type="protein sequence ID" value="CPR16161.1"/>
    <property type="molecule type" value="Genomic_DNA"/>
</dbReference>
<keyword evidence="1" id="KW-0472">Membrane</keyword>
<keyword evidence="1" id="KW-1133">Transmembrane helix</keyword>
<evidence type="ECO:0000313" key="2">
    <source>
        <dbReference type="EMBL" id="CPR16161.1"/>
    </source>
</evidence>
<proteinExistence type="predicted"/>
<protein>
    <submittedName>
        <fullName evidence="2">Uncharacterized protein</fullName>
    </submittedName>
</protein>
<feature type="transmembrane region" description="Helical" evidence="1">
    <location>
        <begin position="35"/>
        <end position="52"/>
    </location>
</feature>
<accession>A0A0G4JU87</accession>
<feature type="transmembrane region" description="Helical" evidence="1">
    <location>
        <begin position="6"/>
        <end position="26"/>
    </location>
</feature>
<gene>
    <name evidence="2" type="ORF">BN1221_01926</name>
</gene>
<dbReference type="Proteomes" id="UP000044377">
    <property type="component" value="Unassembled WGS sequence"/>
</dbReference>
<evidence type="ECO:0000313" key="3">
    <source>
        <dbReference type="Proteomes" id="UP000044377"/>
    </source>
</evidence>
<name>A0A0G4JU87_9GAMM</name>
<keyword evidence="3" id="KW-1185">Reference proteome</keyword>
<organism evidence="2 3">
    <name type="scientific">Brenneria goodwinii</name>
    <dbReference type="NCBI Taxonomy" id="1109412"/>
    <lineage>
        <taxon>Bacteria</taxon>
        <taxon>Pseudomonadati</taxon>
        <taxon>Pseudomonadota</taxon>
        <taxon>Gammaproteobacteria</taxon>
        <taxon>Enterobacterales</taxon>
        <taxon>Pectobacteriaceae</taxon>
        <taxon>Brenneria</taxon>
    </lineage>
</organism>
<evidence type="ECO:0000256" key="1">
    <source>
        <dbReference type="SAM" id="Phobius"/>
    </source>
</evidence>
<dbReference type="AlphaFoldDB" id="A0A0G4JU87"/>
<keyword evidence="1" id="KW-0812">Transmembrane</keyword>
<reference evidence="3" key="1">
    <citation type="submission" date="2015-01" db="EMBL/GenBank/DDBJ databases">
        <authorList>
            <person name="Paterson Steve"/>
        </authorList>
    </citation>
    <scope>NUCLEOTIDE SEQUENCE [LARGE SCALE GENOMIC DNA]</scope>
    <source>
        <strain evidence="3">OBR1</strain>
    </source>
</reference>
<sequence length="53" mass="6025">MNYIPLLCALLYGFVVLVAAIFYSLIKRSTAKKTFIRCALCFYIPAFFIVLAI</sequence>